<evidence type="ECO:0000313" key="2">
    <source>
        <dbReference type="EMBL" id="GAA2129883.1"/>
    </source>
</evidence>
<dbReference type="Proteomes" id="UP001501020">
    <property type="component" value="Unassembled WGS sequence"/>
</dbReference>
<dbReference type="InterPro" id="IPR047789">
    <property type="entry name" value="CU044_5270-like"/>
</dbReference>
<dbReference type="NCBIfam" id="NF038083">
    <property type="entry name" value="CU044_5270_fam"/>
    <property type="match status" value="1"/>
</dbReference>
<keyword evidence="1" id="KW-0472">Membrane</keyword>
<keyword evidence="1" id="KW-0812">Transmembrane</keyword>
<name>A0ABN2YMY4_9ACTN</name>
<protein>
    <recommendedName>
        <fullName evidence="4">CU044_5270 family protein</fullName>
    </recommendedName>
</protein>
<gene>
    <name evidence="2" type="ORF">GCM10009727_21590</name>
</gene>
<keyword evidence="3" id="KW-1185">Reference proteome</keyword>
<evidence type="ECO:0000256" key="1">
    <source>
        <dbReference type="SAM" id="Phobius"/>
    </source>
</evidence>
<accession>A0ABN2YMY4</accession>
<proteinExistence type="predicted"/>
<comment type="caution">
    <text evidence="2">The sequence shown here is derived from an EMBL/GenBank/DDBJ whole genome shotgun (WGS) entry which is preliminary data.</text>
</comment>
<dbReference type="EMBL" id="BAAAMR010000014">
    <property type="protein sequence ID" value="GAA2129883.1"/>
    <property type="molecule type" value="Genomic_DNA"/>
</dbReference>
<dbReference type="RefSeq" id="WP_344264284.1">
    <property type="nucleotide sequence ID" value="NZ_BAAAMR010000014.1"/>
</dbReference>
<reference evidence="2 3" key="1">
    <citation type="journal article" date="2019" name="Int. J. Syst. Evol. Microbiol.">
        <title>The Global Catalogue of Microorganisms (GCM) 10K type strain sequencing project: providing services to taxonomists for standard genome sequencing and annotation.</title>
        <authorList>
            <consortium name="The Broad Institute Genomics Platform"/>
            <consortium name="The Broad Institute Genome Sequencing Center for Infectious Disease"/>
            <person name="Wu L."/>
            <person name="Ma J."/>
        </authorList>
    </citation>
    <scope>NUCLEOTIDE SEQUENCE [LARGE SCALE GENOMIC DNA]</scope>
    <source>
        <strain evidence="2 3">JCM 13850</strain>
    </source>
</reference>
<evidence type="ECO:0008006" key="4">
    <source>
        <dbReference type="Google" id="ProtNLM"/>
    </source>
</evidence>
<feature type="transmembrane region" description="Helical" evidence="1">
    <location>
        <begin position="41"/>
        <end position="61"/>
    </location>
</feature>
<evidence type="ECO:0000313" key="3">
    <source>
        <dbReference type="Proteomes" id="UP001501020"/>
    </source>
</evidence>
<keyword evidence="1" id="KW-1133">Transmembrane helix</keyword>
<organism evidence="2 3">
    <name type="scientific">Actinomadura napierensis</name>
    <dbReference type="NCBI Taxonomy" id="267854"/>
    <lineage>
        <taxon>Bacteria</taxon>
        <taxon>Bacillati</taxon>
        <taxon>Actinomycetota</taxon>
        <taxon>Actinomycetes</taxon>
        <taxon>Streptosporangiales</taxon>
        <taxon>Thermomonosporaceae</taxon>
        <taxon>Actinomadura</taxon>
    </lineage>
</organism>
<sequence length="314" mass="34088">MSFENRLAEAMRHTAETMEPRVDALVSGGIARGRRRRLRRAAATGTAGAVAVAALATALVVTDGDGSPAAPSPSPPARLVSATQVLGNAARTVQTQRWTRPRPTQWLYEKTLEYGIAAEHGPRPVTDENWMRLDGAEDADIQHGKLVMYRHTARGAALARKSYERLAELPTDPGKLRAALEKDYTDIPPDQREFSDPDAQLFRTATQTLWDSSLRVPPKTQAALYRLIATIPGVRVDRNVTDGAGRPAIAVSRGYGQRFLLDPVTYRMVAQQTVSNGHNTPTSRSSGGDQAPVGTVIYSLTLVTTKIVNKAGQR</sequence>